<evidence type="ECO:0000313" key="2">
    <source>
        <dbReference type="EMBL" id="BAY55901.1"/>
    </source>
</evidence>
<dbReference type="AlphaFoldDB" id="A0A1Z4JGP7"/>
<evidence type="ECO:0008006" key="4">
    <source>
        <dbReference type="Google" id="ProtNLM"/>
    </source>
</evidence>
<sequence length="139" mass="16259">MPMNRDLYPSNWKDIALAVKQGVKWRCEHCDRPCRRPKEDWAAFRDRLLNEEDYNWYAETADEVSDDSGLATLVERPQRFTLTVAHLDHDPSNCDRSNLKALCSGCHLAYDAEHHRKNATATRYRRREERGQLSFLAPP</sequence>
<feature type="region of interest" description="Disordered" evidence="1">
    <location>
        <begin position="119"/>
        <end position="139"/>
    </location>
</feature>
<reference evidence="2 3" key="1">
    <citation type="submission" date="2017-06" db="EMBL/GenBank/DDBJ databases">
        <title>Genome sequencing of cyanobaciteial culture collection at National Institute for Environmental Studies (NIES).</title>
        <authorList>
            <person name="Hirose Y."/>
            <person name="Shimura Y."/>
            <person name="Fujisawa T."/>
            <person name="Nakamura Y."/>
            <person name="Kawachi M."/>
        </authorList>
    </citation>
    <scope>NUCLEOTIDE SEQUENCE [LARGE SCALE GENOMIC DNA]</scope>
    <source>
        <strain evidence="2 3">NIES-2135</strain>
    </source>
</reference>
<keyword evidence="3" id="KW-1185">Reference proteome</keyword>
<organism evidence="2 3">
    <name type="scientific">Leptolyngbya boryana NIES-2135</name>
    <dbReference type="NCBI Taxonomy" id="1973484"/>
    <lineage>
        <taxon>Bacteria</taxon>
        <taxon>Bacillati</taxon>
        <taxon>Cyanobacteriota</taxon>
        <taxon>Cyanophyceae</taxon>
        <taxon>Leptolyngbyales</taxon>
        <taxon>Leptolyngbyaceae</taxon>
        <taxon>Leptolyngbya group</taxon>
        <taxon>Leptolyngbya</taxon>
    </lineage>
</organism>
<evidence type="ECO:0000256" key="1">
    <source>
        <dbReference type="SAM" id="MobiDB-lite"/>
    </source>
</evidence>
<protein>
    <recommendedName>
        <fullName evidence="4">HNH endonuclease</fullName>
    </recommendedName>
</protein>
<gene>
    <name evidence="2" type="ORF">NIES2135_27260</name>
</gene>
<accession>A0A1Z4JGP7</accession>
<name>A0A1Z4JGP7_LEPBY</name>
<proteinExistence type="predicted"/>
<dbReference type="EMBL" id="AP018203">
    <property type="protein sequence ID" value="BAY55901.1"/>
    <property type="molecule type" value="Genomic_DNA"/>
</dbReference>
<dbReference type="Proteomes" id="UP000217895">
    <property type="component" value="Chromosome"/>
</dbReference>
<evidence type="ECO:0000313" key="3">
    <source>
        <dbReference type="Proteomes" id="UP000217895"/>
    </source>
</evidence>